<dbReference type="AlphaFoldDB" id="A0A158PJ19"/>
<keyword evidence="4" id="KW-0460">Magnesium</keyword>
<comment type="cofactor">
    <cofactor evidence="1">
        <name>Mg(2+)</name>
        <dbReference type="ChEBI" id="CHEBI:18420"/>
    </cofactor>
</comment>
<evidence type="ECO:0000256" key="3">
    <source>
        <dbReference type="ARBA" id="ARBA00022723"/>
    </source>
</evidence>
<dbReference type="GO" id="GO:0005737">
    <property type="term" value="C:cytoplasm"/>
    <property type="evidence" value="ECO:0007669"/>
    <property type="project" value="TreeGrafter"/>
</dbReference>
<dbReference type="SUPFAM" id="SSF48576">
    <property type="entry name" value="Terpenoid synthases"/>
    <property type="match status" value="1"/>
</dbReference>
<dbReference type="GO" id="GO:0045337">
    <property type="term" value="P:farnesyl diphosphate biosynthetic process"/>
    <property type="evidence" value="ECO:0007669"/>
    <property type="project" value="TreeGrafter"/>
</dbReference>
<evidence type="ECO:0000313" key="7">
    <source>
        <dbReference type="Proteomes" id="UP000267027"/>
    </source>
</evidence>
<accession>A0A158PJ19</accession>
<name>A0A158PJ19_ANGCS</name>
<evidence type="ECO:0000313" key="6">
    <source>
        <dbReference type="EMBL" id="VDM59819.1"/>
    </source>
</evidence>
<dbReference type="GO" id="GO:0046872">
    <property type="term" value="F:metal ion binding"/>
    <property type="evidence" value="ECO:0007669"/>
    <property type="project" value="UniProtKB-KW"/>
</dbReference>
<sequence>MWHERKFINSWLFFTCSYEQLVEMKTSHYTFFQPVEMAMLVSDRMDHHRVLRHLLYKIGFLFQSQDDHLDVFGNPHLTGKTGTDIQDGKCTWISVRAVQKLLDKPELDVFKANYGRGNPENVDNIRNLLYRLDIQEDFMNFEKKYSDKLKNDINQVPLELSPLKPVLRAVVTKLQGREK</sequence>
<evidence type="ECO:0000256" key="4">
    <source>
        <dbReference type="ARBA" id="ARBA00022842"/>
    </source>
</evidence>
<dbReference type="EMBL" id="UYYA01004132">
    <property type="protein sequence ID" value="VDM59819.1"/>
    <property type="molecule type" value="Genomic_DNA"/>
</dbReference>
<evidence type="ECO:0000256" key="5">
    <source>
        <dbReference type="ARBA" id="ARBA00033740"/>
    </source>
</evidence>
<evidence type="ECO:0000256" key="1">
    <source>
        <dbReference type="ARBA" id="ARBA00001946"/>
    </source>
</evidence>
<dbReference type="Pfam" id="PF00348">
    <property type="entry name" value="polyprenyl_synt"/>
    <property type="match status" value="1"/>
</dbReference>
<organism evidence="8">
    <name type="scientific">Angiostrongylus costaricensis</name>
    <name type="common">Nematode worm</name>
    <dbReference type="NCBI Taxonomy" id="334426"/>
    <lineage>
        <taxon>Eukaryota</taxon>
        <taxon>Metazoa</taxon>
        <taxon>Ecdysozoa</taxon>
        <taxon>Nematoda</taxon>
        <taxon>Chromadorea</taxon>
        <taxon>Rhabditida</taxon>
        <taxon>Rhabditina</taxon>
        <taxon>Rhabditomorpha</taxon>
        <taxon>Strongyloidea</taxon>
        <taxon>Metastrongylidae</taxon>
        <taxon>Angiostrongylus</taxon>
    </lineage>
</organism>
<dbReference type="PANTHER" id="PTHR11525:SF0">
    <property type="entry name" value="FARNESYL PYROPHOSPHATE SYNTHASE"/>
    <property type="match status" value="1"/>
</dbReference>
<protein>
    <submittedName>
        <fullName evidence="8">Site-specific DNA-methyltransferase (adenine-specific)</fullName>
    </submittedName>
</protein>
<dbReference type="Proteomes" id="UP000267027">
    <property type="component" value="Unassembled WGS sequence"/>
</dbReference>
<dbReference type="STRING" id="334426.A0A158PJ19"/>
<dbReference type="WBParaSite" id="ACOC_0000823301-mRNA-1">
    <property type="protein sequence ID" value="ACOC_0000823301-mRNA-1"/>
    <property type="gene ID" value="ACOC_0000823301"/>
</dbReference>
<dbReference type="GO" id="GO:0004337">
    <property type="term" value="F:(2E,6E)-farnesyl diphosphate synthase activity"/>
    <property type="evidence" value="ECO:0007669"/>
    <property type="project" value="TreeGrafter"/>
</dbReference>
<reference evidence="8" key="1">
    <citation type="submission" date="2016-04" db="UniProtKB">
        <authorList>
            <consortium name="WormBaseParasite"/>
        </authorList>
    </citation>
    <scope>IDENTIFICATION</scope>
</reference>
<reference evidence="6 7" key="2">
    <citation type="submission" date="2018-11" db="EMBL/GenBank/DDBJ databases">
        <authorList>
            <consortium name="Pathogen Informatics"/>
        </authorList>
    </citation>
    <scope>NUCLEOTIDE SEQUENCE [LARGE SCALE GENOMIC DNA]</scope>
    <source>
        <strain evidence="6 7">Costa Rica</strain>
    </source>
</reference>
<dbReference type="PANTHER" id="PTHR11525">
    <property type="entry name" value="FARNESYL-PYROPHOSPHATE SYNTHETASE"/>
    <property type="match status" value="1"/>
</dbReference>
<dbReference type="InterPro" id="IPR000092">
    <property type="entry name" value="Polyprenyl_synt"/>
</dbReference>
<dbReference type="GO" id="GO:0004161">
    <property type="term" value="F:dimethylallyltranstransferase activity"/>
    <property type="evidence" value="ECO:0007669"/>
    <property type="project" value="TreeGrafter"/>
</dbReference>
<dbReference type="GO" id="GO:0042811">
    <property type="term" value="P:pheromone biosynthetic process"/>
    <property type="evidence" value="ECO:0007669"/>
    <property type="project" value="UniProtKB-ARBA"/>
</dbReference>
<evidence type="ECO:0000256" key="2">
    <source>
        <dbReference type="ARBA" id="ARBA00022679"/>
    </source>
</evidence>
<proteinExistence type="predicted"/>
<dbReference type="InterPro" id="IPR039702">
    <property type="entry name" value="FPS1-like"/>
</dbReference>
<comment type="pathway">
    <text evidence="5">Pheromone biosynthesis.</text>
</comment>
<evidence type="ECO:0000313" key="8">
    <source>
        <dbReference type="WBParaSite" id="ACOC_0000823301-mRNA-1"/>
    </source>
</evidence>
<dbReference type="OrthoDB" id="10257492at2759"/>
<gene>
    <name evidence="6" type="ORF">ACOC_LOCUS8234</name>
</gene>
<dbReference type="OMA" id="WHERKFI"/>
<keyword evidence="7" id="KW-1185">Reference proteome</keyword>
<dbReference type="InterPro" id="IPR008949">
    <property type="entry name" value="Isoprenoid_synthase_dom_sf"/>
</dbReference>
<keyword evidence="3" id="KW-0479">Metal-binding</keyword>
<dbReference type="Gene3D" id="1.10.600.10">
    <property type="entry name" value="Farnesyl Diphosphate Synthase"/>
    <property type="match status" value="1"/>
</dbReference>
<keyword evidence="2" id="KW-0808">Transferase</keyword>